<accession>A0A5C6TY77</accession>
<keyword evidence="4" id="KW-1185">Reference proteome</keyword>
<dbReference type="InterPro" id="IPR043128">
    <property type="entry name" value="Rev_trsase/Diguanyl_cyclase"/>
</dbReference>
<dbReference type="AlphaFoldDB" id="A0A5C6TY77"/>
<dbReference type="SMART" id="SM00267">
    <property type="entry name" value="GGDEF"/>
    <property type="match status" value="1"/>
</dbReference>
<keyword evidence="1" id="KW-0812">Transmembrane</keyword>
<dbReference type="InterPro" id="IPR052163">
    <property type="entry name" value="DGC-Regulatory_Protein"/>
</dbReference>
<dbReference type="PROSITE" id="PS50887">
    <property type="entry name" value="GGDEF"/>
    <property type="match status" value="1"/>
</dbReference>
<evidence type="ECO:0000313" key="3">
    <source>
        <dbReference type="EMBL" id="TXC65573.1"/>
    </source>
</evidence>
<keyword evidence="1" id="KW-0472">Membrane</keyword>
<feature type="transmembrane region" description="Helical" evidence="1">
    <location>
        <begin position="61"/>
        <end position="80"/>
    </location>
</feature>
<dbReference type="FunFam" id="3.30.70.270:FF:000001">
    <property type="entry name" value="Diguanylate cyclase domain protein"/>
    <property type="match status" value="1"/>
</dbReference>
<dbReference type="Gene3D" id="3.30.70.270">
    <property type="match status" value="1"/>
</dbReference>
<reference evidence="3 4" key="1">
    <citation type="submission" date="2019-08" db="EMBL/GenBank/DDBJ databases">
        <authorList>
            <person name="Khan S.A."/>
            <person name="Jeon C.O."/>
            <person name="Jeong S.E."/>
        </authorList>
    </citation>
    <scope>NUCLEOTIDE SEQUENCE [LARGE SCALE GENOMIC DNA]</scope>
    <source>
        <strain evidence="4">IMCC1728</strain>
    </source>
</reference>
<dbReference type="SUPFAM" id="SSF55073">
    <property type="entry name" value="Nucleotide cyclase"/>
    <property type="match status" value="1"/>
</dbReference>
<evidence type="ECO:0000259" key="2">
    <source>
        <dbReference type="PROSITE" id="PS50887"/>
    </source>
</evidence>
<keyword evidence="1" id="KW-1133">Transmembrane helix</keyword>
<dbReference type="CDD" id="cd01949">
    <property type="entry name" value="GGDEF"/>
    <property type="match status" value="1"/>
</dbReference>
<feature type="transmembrane region" description="Helical" evidence="1">
    <location>
        <begin position="120"/>
        <end position="138"/>
    </location>
</feature>
<feature type="transmembrane region" description="Helical" evidence="1">
    <location>
        <begin position="86"/>
        <end position="108"/>
    </location>
</feature>
<dbReference type="PANTHER" id="PTHR46663">
    <property type="entry name" value="DIGUANYLATE CYCLASE DGCT-RELATED"/>
    <property type="match status" value="1"/>
</dbReference>
<dbReference type="Proteomes" id="UP000321832">
    <property type="component" value="Unassembled WGS sequence"/>
</dbReference>
<organism evidence="3 4">
    <name type="scientific">Piscinibacter aquaticus</name>
    <dbReference type="NCBI Taxonomy" id="392597"/>
    <lineage>
        <taxon>Bacteria</taxon>
        <taxon>Pseudomonadati</taxon>
        <taxon>Pseudomonadota</taxon>
        <taxon>Betaproteobacteria</taxon>
        <taxon>Burkholderiales</taxon>
        <taxon>Sphaerotilaceae</taxon>
        <taxon>Piscinibacter</taxon>
    </lineage>
</organism>
<protein>
    <submittedName>
        <fullName evidence="3">Diguanylate cyclase</fullName>
    </submittedName>
</protein>
<sequence>MAAGAGPALLALATGRAWAMRSVAGVLAAASATLVGAYGYAMLLLPGLFRTAPVDIPVGEGVAIALLAVGVTGLFVPLRSARAATVGHAVAAVLVASIVALALGRFLATDAAVPLTSWHEVAMLAVMAALAAALWAALRLGNAPAEAAPRAARPAGDLLTGLPTRQFFEERLASAARRCDAKRGKLAVLFIDLDGFKPVNDTYGHACGDRVLEQVGQRLRSITRGADVAARVGGDEFLLLMPAISSQDSVTRVAKAMIELLSRPYKVDEREISISCSVGIALYPDGCKANKLIARADAAMYAAKRAGGTRHAYFSPEMDHAAKQDFEMVRDLRRAIAGNELELYFQPKIDARSGRSPRPRHCCAGTIPSSAW</sequence>
<dbReference type="GO" id="GO:0003824">
    <property type="term" value="F:catalytic activity"/>
    <property type="evidence" value="ECO:0007669"/>
    <property type="project" value="UniProtKB-ARBA"/>
</dbReference>
<feature type="transmembrane region" description="Helical" evidence="1">
    <location>
        <begin position="29"/>
        <end position="49"/>
    </location>
</feature>
<dbReference type="Pfam" id="PF00990">
    <property type="entry name" value="GGDEF"/>
    <property type="match status" value="1"/>
</dbReference>
<comment type="caution">
    <text evidence="3">The sequence shown here is derived from an EMBL/GenBank/DDBJ whole genome shotgun (WGS) entry which is preliminary data.</text>
</comment>
<feature type="domain" description="GGDEF" evidence="2">
    <location>
        <begin position="184"/>
        <end position="316"/>
    </location>
</feature>
<gene>
    <name evidence="3" type="ORF">FSC37_04145</name>
</gene>
<dbReference type="InterPro" id="IPR029787">
    <property type="entry name" value="Nucleotide_cyclase"/>
</dbReference>
<dbReference type="NCBIfam" id="TIGR00254">
    <property type="entry name" value="GGDEF"/>
    <property type="match status" value="1"/>
</dbReference>
<evidence type="ECO:0000256" key="1">
    <source>
        <dbReference type="SAM" id="Phobius"/>
    </source>
</evidence>
<dbReference type="InterPro" id="IPR000160">
    <property type="entry name" value="GGDEF_dom"/>
</dbReference>
<dbReference type="EMBL" id="VOPW01000001">
    <property type="protein sequence ID" value="TXC65573.1"/>
    <property type="molecule type" value="Genomic_DNA"/>
</dbReference>
<dbReference type="PANTHER" id="PTHR46663:SF2">
    <property type="entry name" value="GGDEF DOMAIN-CONTAINING PROTEIN"/>
    <property type="match status" value="1"/>
</dbReference>
<evidence type="ECO:0000313" key="4">
    <source>
        <dbReference type="Proteomes" id="UP000321832"/>
    </source>
</evidence>
<name>A0A5C6TY77_9BURK</name>
<proteinExistence type="predicted"/>